<organism evidence="2 3">
    <name type="scientific">Hoeflea ulvae</name>
    <dbReference type="NCBI Taxonomy" id="2983764"/>
    <lineage>
        <taxon>Bacteria</taxon>
        <taxon>Pseudomonadati</taxon>
        <taxon>Pseudomonadota</taxon>
        <taxon>Alphaproteobacteria</taxon>
        <taxon>Hyphomicrobiales</taxon>
        <taxon>Rhizobiaceae</taxon>
        <taxon>Hoeflea</taxon>
    </lineage>
</organism>
<evidence type="ECO:0000313" key="2">
    <source>
        <dbReference type="EMBL" id="MCY0095203.1"/>
    </source>
</evidence>
<dbReference type="InterPro" id="IPR009506">
    <property type="entry name" value="YjiS-like"/>
</dbReference>
<dbReference type="EMBL" id="JAOVZQ010000001">
    <property type="protein sequence ID" value="MCY0095203.1"/>
    <property type="molecule type" value="Genomic_DNA"/>
</dbReference>
<accession>A0ABT3YH25</accession>
<dbReference type="Pfam" id="PF06568">
    <property type="entry name" value="YjiS-like"/>
    <property type="match status" value="1"/>
</dbReference>
<dbReference type="RefSeq" id="WP_267613096.1">
    <property type="nucleotide sequence ID" value="NZ_JAOVZQ010000001.1"/>
</dbReference>
<keyword evidence="3" id="KW-1185">Reference proteome</keyword>
<protein>
    <submittedName>
        <fullName evidence="2">DUF1127 domain-containing protein</fullName>
    </submittedName>
</protein>
<name>A0ABT3YH25_9HYPH</name>
<proteinExistence type="predicted"/>
<sequence length="48" mass="5532">MRIINRARSWMKSRQTAQELSNLSNEALADIGLSRFEIDSVARGLRNR</sequence>
<feature type="domain" description="YjiS-like" evidence="1">
    <location>
        <begin position="4"/>
        <end position="38"/>
    </location>
</feature>
<evidence type="ECO:0000259" key="1">
    <source>
        <dbReference type="Pfam" id="PF06568"/>
    </source>
</evidence>
<reference evidence="2" key="1">
    <citation type="submission" date="2022-10" db="EMBL/GenBank/DDBJ databases">
        <title>Hoeflea sp. J2-29, isolated from marine algae.</title>
        <authorList>
            <person name="Kristyanto S."/>
            <person name="Kim J.M."/>
            <person name="Jeon C.O."/>
        </authorList>
    </citation>
    <scope>NUCLEOTIDE SEQUENCE</scope>
    <source>
        <strain evidence="2">J2-29</strain>
    </source>
</reference>
<dbReference type="Proteomes" id="UP001081283">
    <property type="component" value="Unassembled WGS sequence"/>
</dbReference>
<gene>
    <name evidence="2" type="ORF">OEG82_14395</name>
</gene>
<evidence type="ECO:0000313" key="3">
    <source>
        <dbReference type="Proteomes" id="UP001081283"/>
    </source>
</evidence>
<comment type="caution">
    <text evidence="2">The sequence shown here is derived from an EMBL/GenBank/DDBJ whole genome shotgun (WGS) entry which is preliminary data.</text>
</comment>